<accession>A0A848M1U4</accession>
<dbReference type="EMBL" id="JABBJJ010000581">
    <property type="protein sequence ID" value="NMO23324.1"/>
    <property type="molecule type" value="Genomic_DNA"/>
</dbReference>
<comment type="caution">
    <text evidence="1">The sequence shown here is derived from an EMBL/GenBank/DDBJ whole genome shotgun (WGS) entry which is preliminary data.</text>
</comment>
<name>A0A848M1U4_9BACT</name>
<sequence length="183" mass="19537">MSSTFMKQALWVPLATLALGVASGLAVGRAAPPPPASGNEELLRLLEGQRALLEALPARLAAEAGARQVQCAVDTPSGASTELAALRTELASLREELALGHGARTRPPEPPPEPSPQAIAARQQGLQVIEAASRSGEWKTEDAQALREQLADMGDDQRQEVMRRLIVLLNEGKLKRRTQGPLF</sequence>
<protein>
    <submittedName>
        <fullName evidence="1">Uncharacterized protein</fullName>
    </submittedName>
</protein>
<organism evidence="1 2">
    <name type="scientific">Pyxidicoccus fallax</name>
    <dbReference type="NCBI Taxonomy" id="394095"/>
    <lineage>
        <taxon>Bacteria</taxon>
        <taxon>Pseudomonadati</taxon>
        <taxon>Myxococcota</taxon>
        <taxon>Myxococcia</taxon>
        <taxon>Myxococcales</taxon>
        <taxon>Cystobacterineae</taxon>
        <taxon>Myxococcaceae</taxon>
        <taxon>Pyxidicoccus</taxon>
    </lineage>
</organism>
<keyword evidence="2" id="KW-1185">Reference proteome</keyword>
<proteinExistence type="predicted"/>
<dbReference type="Proteomes" id="UP000518300">
    <property type="component" value="Unassembled WGS sequence"/>
</dbReference>
<reference evidence="1 2" key="1">
    <citation type="submission" date="2020-04" db="EMBL/GenBank/DDBJ databases">
        <title>Draft genome of Pyxidicoccus fallax type strain.</title>
        <authorList>
            <person name="Whitworth D.E."/>
        </authorList>
    </citation>
    <scope>NUCLEOTIDE SEQUENCE [LARGE SCALE GENOMIC DNA]</scope>
    <source>
        <strain evidence="1 2">DSM 14698</strain>
    </source>
</reference>
<evidence type="ECO:0000313" key="2">
    <source>
        <dbReference type="Proteomes" id="UP000518300"/>
    </source>
</evidence>
<dbReference type="AlphaFoldDB" id="A0A848M1U4"/>
<gene>
    <name evidence="1" type="ORF">HG543_51955</name>
</gene>
<evidence type="ECO:0000313" key="1">
    <source>
        <dbReference type="EMBL" id="NMO23324.1"/>
    </source>
</evidence>
<dbReference type="RefSeq" id="WP_169352418.1">
    <property type="nucleotide sequence ID" value="NZ_JABBJJ010000581.1"/>
</dbReference>